<accession>A0A1H9UVQ4</accession>
<organism evidence="8 9">
    <name type="scientific">Pedococcus cremeus</name>
    <dbReference type="NCBI Taxonomy" id="587636"/>
    <lineage>
        <taxon>Bacteria</taxon>
        <taxon>Bacillati</taxon>
        <taxon>Actinomycetota</taxon>
        <taxon>Actinomycetes</taxon>
        <taxon>Micrococcales</taxon>
        <taxon>Intrasporangiaceae</taxon>
        <taxon>Pedococcus</taxon>
    </lineage>
</organism>
<dbReference type="Proteomes" id="UP000199019">
    <property type="component" value="Unassembled WGS sequence"/>
</dbReference>
<dbReference type="Gene3D" id="3.90.1150.10">
    <property type="entry name" value="Aspartate Aminotransferase, domain 1"/>
    <property type="match status" value="1"/>
</dbReference>
<sequence>MSIASTSRRNHPASGRSHDRRHLRPVSGASFGTPVPLAELPAVVSADLGVPTVHRTVVDYANLDHGASTPALVSVKHAVDTALRTYSSVHRGNGYASRVTSRWYEEARQEVRRFVGARDGDHVVFTRNTTDSFNLLARALPRETEVFVFEAEHHATLLPWAKGRTTRLPVPGSLADARALLAQALEQSTARNRLVVLCGASNVTGELWPVRELADVARRHGARVALDAAQLAPHRAVDLDALGVDYVAFSGHKLYAPFGAGVLAGRGDWLDAAAPYLAGGGATAAVTELGTTWQRGAARHEAGSPNVIGAVALAAACAALTEHRDAVEAHEAALGRRLAEGLAAIDCVETYSLFAADHERVPVAAFTVEGLDSSLVSAALSAEHGIGVRDGKFCAHLLVDALLDDPYAAGPATAVRVSLGLANTPEHVERFLAALASLAAEGPAFEYEHGPDGWTPVADPRDLELPRPW</sequence>
<dbReference type="AlphaFoldDB" id="A0A1H9UVQ4"/>
<evidence type="ECO:0000256" key="1">
    <source>
        <dbReference type="ARBA" id="ARBA00001933"/>
    </source>
</evidence>
<dbReference type="Pfam" id="PF00266">
    <property type="entry name" value="Aminotran_5"/>
    <property type="match status" value="1"/>
</dbReference>
<feature type="compositionally biased region" description="Basic and acidic residues" evidence="6">
    <location>
        <begin position="459"/>
        <end position="469"/>
    </location>
</feature>
<dbReference type="Gene3D" id="3.40.640.10">
    <property type="entry name" value="Type I PLP-dependent aspartate aminotransferase-like (Major domain)"/>
    <property type="match status" value="1"/>
</dbReference>
<comment type="similarity">
    <text evidence="2">Belongs to the class-V pyridoxal-phosphate-dependent aminotransferase family. Csd subfamily.</text>
</comment>
<keyword evidence="9" id="KW-1185">Reference proteome</keyword>
<feature type="region of interest" description="Disordered" evidence="6">
    <location>
        <begin position="1"/>
        <end position="30"/>
    </location>
</feature>
<dbReference type="STRING" id="587636.SAMN05216199_2133"/>
<dbReference type="InterPro" id="IPR000192">
    <property type="entry name" value="Aminotrans_V_dom"/>
</dbReference>
<gene>
    <name evidence="8" type="ORF">SAMN05216199_2133</name>
</gene>
<evidence type="ECO:0000256" key="2">
    <source>
        <dbReference type="ARBA" id="ARBA00010447"/>
    </source>
</evidence>
<dbReference type="PANTHER" id="PTHR43586:SF8">
    <property type="entry name" value="CYSTEINE DESULFURASE 1, CHLOROPLASTIC"/>
    <property type="match status" value="1"/>
</dbReference>
<keyword evidence="8" id="KW-0456">Lyase</keyword>
<keyword evidence="3" id="KW-0663">Pyridoxal phosphate</keyword>
<dbReference type="PANTHER" id="PTHR43586">
    <property type="entry name" value="CYSTEINE DESULFURASE"/>
    <property type="match status" value="1"/>
</dbReference>
<dbReference type="GO" id="GO:0016829">
    <property type="term" value="F:lyase activity"/>
    <property type="evidence" value="ECO:0007669"/>
    <property type="project" value="UniProtKB-KW"/>
</dbReference>
<proteinExistence type="inferred from homology"/>
<feature type="region of interest" description="Disordered" evidence="6">
    <location>
        <begin position="449"/>
        <end position="469"/>
    </location>
</feature>
<comment type="catalytic activity">
    <reaction evidence="4">
        <text>(sulfur carrier)-H + L-cysteine = (sulfur carrier)-SH + L-alanine</text>
        <dbReference type="Rhea" id="RHEA:43892"/>
        <dbReference type="Rhea" id="RHEA-COMP:14737"/>
        <dbReference type="Rhea" id="RHEA-COMP:14739"/>
        <dbReference type="ChEBI" id="CHEBI:29917"/>
        <dbReference type="ChEBI" id="CHEBI:35235"/>
        <dbReference type="ChEBI" id="CHEBI:57972"/>
        <dbReference type="ChEBI" id="CHEBI:64428"/>
        <dbReference type="EC" id="2.8.1.7"/>
    </reaction>
</comment>
<dbReference type="InterPro" id="IPR015424">
    <property type="entry name" value="PyrdxlP-dep_Trfase"/>
</dbReference>
<dbReference type="PROSITE" id="PS00595">
    <property type="entry name" value="AA_TRANSFER_CLASS_5"/>
    <property type="match status" value="1"/>
</dbReference>
<comment type="cofactor">
    <cofactor evidence="1 5">
        <name>pyridoxal 5'-phosphate</name>
        <dbReference type="ChEBI" id="CHEBI:597326"/>
    </cofactor>
</comment>
<evidence type="ECO:0000256" key="5">
    <source>
        <dbReference type="RuleBase" id="RU004504"/>
    </source>
</evidence>
<dbReference type="InterPro" id="IPR015421">
    <property type="entry name" value="PyrdxlP-dep_Trfase_major"/>
</dbReference>
<protein>
    <submittedName>
        <fullName evidence="8">Selenocysteine lyase/Cysteine desulfurase</fullName>
    </submittedName>
</protein>
<feature type="domain" description="Aminotransferase class V" evidence="7">
    <location>
        <begin position="62"/>
        <end position="431"/>
    </location>
</feature>
<evidence type="ECO:0000259" key="7">
    <source>
        <dbReference type="Pfam" id="PF00266"/>
    </source>
</evidence>
<evidence type="ECO:0000256" key="6">
    <source>
        <dbReference type="SAM" id="MobiDB-lite"/>
    </source>
</evidence>
<dbReference type="SUPFAM" id="SSF53383">
    <property type="entry name" value="PLP-dependent transferases"/>
    <property type="match status" value="1"/>
</dbReference>
<dbReference type="InterPro" id="IPR020578">
    <property type="entry name" value="Aminotrans_V_PyrdxlP_BS"/>
</dbReference>
<dbReference type="GO" id="GO:0031071">
    <property type="term" value="F:cysteine desulfurase activity"/>
    <property type="evidence" value="ECO:0007669"/>
    <property type="project" value="UniProtKB-EC"/>
</dbReference>
<dbReference type="RefSeq" id="WP_245735717.1">
    <property type="nucleotide sequence ID" value="NZ_FOHB01000003.1"/>
</dbReference>
<evidence type="ECO:0000313" key="8">
    <source>
        <dbReference type="EMBL" id="SES13496.1"/>
    </source>
</evidence>
<name>A0A1H9UVQ4_9MICO</name>
<reference evidence="9" key="1">
    <citation type="submission" date="2016-10" db="EMBL/GenBank/DDBJ databases">
        <authorList>
            <person name="Varghese N."/>
            <person name="Submissions S."/>
        </authorList>
    </citation>
    <scope>NUCLEOTIDE SEQUENCE [LARGE SCALE GENOMIC DNA]</scope>
    <source>
        <strain evidence="9">CGMCC 1.6963</strain>
    </source>
</reference>
<dbReference type="InterPro" id="IPR015422">
    <property type="entry name" value="PyrdxlP-dep_Trfase_small"/>
</dbReference>
<dbReference type="EMBL" id="FOHB01000003">
    <property type="protein sequence ID" value="SES13496.1"/>
    <property type="molecule type" value="Genomic_DNA"/>
</dbReference>
<evidence type="ECO:0000256" key="4">
    <source>
        <dbReference type="ARBA" id="ARBA00050776"/>
    </source>
</evidence>
<evidence type="ECO:0000313" key="9">
    <source>
        <dbReference type="Proteomes" id="UP000199019"/>
    </source>
</evidence>
<evidence type="ECO:0000256" key="3">
    <source>
        <dbReference type="ARBA" id="ARBA00022898"/>
    </source>
</evidence>